<dbReference type="Proteomes" id="UP000001744">
    <property type="component" value="Unassembled WGS sequence"/>
</dbReference>
<dbReference type="HOGENOM" id="CLU_038395_0_1_1"/>
<reference evidence="10 12" key="1">
    <citation type="journal article" date="2011" name="Science">
        <title>Comparative functional genomics of the fission yeasts.</title>
        <authorList>
            <person name="Rhind N."/>
            <person name="Chen Z."/>
            <person name="Yassour M."/>
            <person name="Thompson D.A."/>
            <person name="Haas B.J."/>
            <person name="Habib N."/>
            <person name="Wapinski I."/>
            <person name="Roy S."/>
            <person name="Lin M.F."/>
            <person name="Heiman D.I."/>
            <person name="Young S.K."/>
            <person name="Furuya K."/>
            <person name="Guo Y."/>
            <person name="Pidoux A."/>
            <person name="Chen H.M."/>
            <person name="Robbertse B."/>
            <person name="Goldberg J.M."/>
            <person name="Aoki K."/>
            <person name="Bayne E.H."/>
            <person name="Berlin A.M."/>
            <person name="Desjardins C.A."/>
            <person name="Dobbs E."/>
            <person name="Dukaj L."/>
            <person name="Fan L."/>
            <person name="FitzGerald M.G."/>
            <person name="French C."/>
            <person name="Gujja S."/>
            <person name="Hansen K."/>
            <person name="Keifenheim D."/>
            <person name="Levin J.Z."/>
            <person name="Mosher R.A."/>
            <person name="Mueller C.A."/>
            <person name="Pfiffner J."/>
            <person name="Priest M."/>
            <person name="Russ C."/>
            <person name="Smialowska A."/>
            <person name="Swoboda P."/>
            <person name="Sykes S.M."/>
            <person name="Vaughn M."/>
            <person name="Vengrova S."/>
            <person name="Yoder R."/>
            <person name="Zeng Q."/>
            <person name="Allshire R."/>
            <person name="Baulcombe D."/>
            <person name="Birren B.W."/>
            <person name="Brown W."/>
            <person name="Ekwall K."/>
            <person name="Kellis M."/>
            <person name="Leatherwood J."/>
            <person name="Levin H."/>
            <person name="Margalit H."/>
            <person name="Martienssen R."/>
            <person name="Nieduszynski C.A."/>
            <person name="Spatafora J.W."/>
            <person name="Friedman N."/>
            <person name="Dalgaard J.Z."/>
            <person name="Baumann P."/>
            <person name="Niki H."/>
            <person name="Regev A."/>
            <person name="Nusbaum C."/>
        </authorList>
    </citation>
    <scope>NUCLEOTIDE SEQUENCE [LARGE SCALE GENOMIC DNA]</scope>
    <source>
        <strain evidence="12">yFS275 / FY16936</strain>
    </source>
</reference>
<dbReference type="OMA" id="HYVDEGM"/>
<evidence type="ECO:0000259" key="9">
    <source>
        <dbReference type="Pfam" id="PF00551"/>
    </source>
</evidence>
<keyword evidence="4" id="KW-0658">Purine biosynthesis</keyword>
<keyword evidence="12" id="KW-1185">Reference proteome</keyword>
<dbReference type="Gene3D" id="3.40.50.170">
    <property type="entry name" value="Formyl transferase, N-terminal domain"/>
    <property type="match status" value="1"/>
</dbReference>
<dbReference type="CDD" id="cd08645">
    <property type="entry name" value="FMT_core_GART"/>
    <property type="match status" value="1"/>
</dbReference>
<comment type="pathway">
    <text evidence="1">Purine metabolism; IMP biosynthesis via de novo pathway; N(2)-formyl-N(1)-(5-phospho-D-ribosyl)glycinamide from N(1)-(5-phospho-D-ribosyl)glycinamide (10-formyl THF route): step 1/1.</text>
</comment>
<evidence type="ECO:0000313" key="12">
    <source>
        <dbReference type="Proteomes" id="UP000001744"/>
    </source>
</evidence>
<name>B6JYZ1_SCHJY</name>
<dbReference type="HAMAP" id="MF_01930">
    <property type="entry name" value="PurN"/>
    <property type="match status" value="1"/>
</dbReference>
<proteinExistence type="inferred from homology"/>
<dbReference type="InterPro" id="IPR001555">
    <property type="entry name" value="GART_AS"/>
</dbReference>
<feature type="domain" description="Formyl transferase N-terminal" evidence="9">
    <location>
        <begin position="5"/>
        <end position="199"/>
    </location>
</feature>
<organism evidence="10 12">
    <name type="scientific">Schizosaccharomyces japonicus (strain yFS275 / FY16936)</name>
    <name type="common">Fission yeast</name>
    <dbReference type="NCBI Taxonomy" id="402676"/>
    <lineage>
        <taxon>Eukaryota</taxon>
        <taxon>Fungi</taxon>
        <taxon>Dikarya</taxon>
        <taxon>Ascomycota</taxon>
        <taxon>Taphrinomycotina</taxon>
        <taxon>Schizosaccharomycetes</taxon>
        <taxon>Schizosaccharomycetales</taxon>
        <taxon>Schizosaccharomycetaceae</taxon>
        <taxon>Schizosaccharomyces</taxon>
    </lineage>
</organism>
<dbReference type="EC" id="2.1.2.2" evidence="2"/>
<sequence length="210" mass="22836">MAASLLVLISGSGSNLQAIIDATQSGILKDKAVVKHVLSNRKKAFGLERAAKAGIPTSVHTLLPYKKEHGDEEGRRLFDEELGRQLVEHNPSLIVCAGWMHILSPIVLNQLSAHNIPIINLHPALPNAFNGIHAIERAYEASRQGKINETGCMVHWVIAEVDGGKPIAIQRIPITQDDTVDSLEAKIHAEEHKLLVQAIHDIVTGAVPRP</sequence>
<accession>B6JYZ1</accession>
<evidence type="ECO:0000256" key="1">
    <source>
        <dbReference type="ARBA" id="ARBA00005054"/>
    </source>
</evidence>
<evidence type="ECO:0000256" key="4">
    <source>
        <dbReference type="ARBA" id="ARBA00022755"/>
    </source>
</evidence>
<dbReference type="JaponicusDB" id="SJAG_01814">
    <property type="gene designation" value="ade5"/>
</dbReference>
<dbReference type="UniPathway" id="UPA00074">
    <property type="reaction ID" value="UER00126"/>
</dbReference>
<dbReference type="GO" id="GO:0006189">
    <property type="term" value="P:'de novo' IMP biosynthetic process"/>
    <property type="evidence" value="ECO:0000318"/>
    <property type="project" value="GO_Central"/>
</dbReference>
<evidence type="ECO:0000256" key="5">
    <source>
        <dbReference type="ARBA" id="ARBA00038440"/>
    </source>
</evidence>
<protein>
    <recommendedName>
        <fullName evidence="2">phosphoribosylglycinamide formyltransferase 1</fullName>
        <ecNumber evidence="2">2.1.2.2</ecNumber>
    </recommendedName>
    <alternativeName>
        <fullName evidence="7">5'-phosphoribosylglycinamide transformylase</fullName>
    </alternativeName>
    <alternativeName>
        <fullName evidence="6">GAR transformylase</fullName>
    </alternativeName>
</protein>
<evidence type="ECO:0000256" key="8">
    <source>
        <dbReference type="ARBA" id="ARBA00047664"/>
    </source>
</evidence>
<dbReference type="InterPro" id="IPR004607">
    <property type="entry name" value="GART"/>
</dbReference>
<dbReference type="RefSeq" id="XP_002173052.1">
    <property type="nucleotide sequence ID" value="XM_002173016.2"/>
</dbReference>
<comment type="similarity">
    <text evidence="5">Belongs to the GART family.</text>
</comment>
<gene>
    <name evidence="11" type="primary">ade5</name>
    <name evidence="10" type="ORF">SJAG_01814</name>
</gene>
<dbReference type="PANTHER" id="PTHR43369">
    <property type="entry name" value="PHOSPHORIBOSYLGLYCINAMIDE FORMYLTRANSFERASE"/>
    <property type="match status" value="1"/>
</dbReference>
<dbReference type="GO" id="GO:0005737">
    <property type="term" value="C:cytoplasm"/>
    <property type="evidence" value="ECO:0000318"/>
    <property type="project" value="GO_Central"/>
</dbReference>
<keyword evidence="3" id="KW-0808">Transferase</keyword>
<evidence type="ECO:0000256" key="2">
    <source>
        <dbReference type="ARBA" id="ARBA00012254"/>
    </source>
</evidence>
<dbReference type="EMBL" id="KE651168">
    <property type="protein sequence ID" value="EEB06759.1"/>
    <property type="molecule type" value="Genomic_DNA"/>
</dbReference>
<dbReference type="InterPro" id="IPR036477">
    <property type="entry name" value="Formyl_transf_N_sf"/>
</dbReference>
<dbReference type="Pfam" id="PF00551">
    <property type="entry name" value="Formyl_trans_N"/>
    <property type="match status" value="1"/>
</dbReference>
<dbReference type="NCBIfam" id="TIGR00639">
    <property type="entry name" value="PurN"/>
    <property type="match status" value="1"/>
</dbReference>
<dbReference type="VEuPathDB" id="FungiDB:SJAG_01814"/>
<evidence type="ECO:0000313" key="11">
    <source>
        <dbReference type="JaponicusDB" id="SJAG_01814"/>
    </source>
</evidence>
<dbReference type="PANTHER" id="PTHR43369:SF2">
    <property type="entry name" value="PHOSPHORIBOSYLGLYCINAMIDE FORMYLTRANSFERASE"/>
    <property type="match status" value="1"/>
</dbReference>
<comment type="catalytic activity">
    <reaction evidence="8">
        <text>N(1)-(5-phospho-beta-D-ribosyl)glycinamide + (6R)-10-formyltetrahydrofolate = N(2)-formyl-N(1)-(5-phospho-beta-D-ribosyl)glycinamide + (6S)-5,6,7,8-tetrahydrofolate + H(+)</text>
        <dbReference type="Rhea" id="RHEA:15053"/>
        <dbReference type="ChEBI" id="CHEBI:15378"/>
        <dbReference type="ChEBI" id="CHEBI:57453"/>
        <dbReference type="ChEBI" id="CHEBI:143788"/>
        <dbReference type="ChEBI" id="CHEBI:147286"/>
        <dbReference type="ChEBI" id="CHEBI:195366"/>
        <dbReference type="EC" id="2.1.2.2"/>
    </reaction>
</comment>
<evidence type="ECO:0000313" key="10">
    <source>
        <dbReference type="EMBL" id="EEB06759.1"/>
    </source>
</evidence>
<dbReference type="eggNOG" id="KOG3076">
    <property type="taxonomic scope" value="Eukaryota"/>
</dbReference>
<evidence type="ECO:0000256" key="3">
    <source>
        <dbReference type="ARBA" id="ARBA00022679"/>
    </source>
</evidence>
<evidence type="ECO:0000256" key="6">
    <source>
        <dbReference type="ARBA" id="ARBA00041324"/>
    </source>
</evidence>
<dbReference type="GeneID" id="7048241"/>
<dbReference type="GO" id="GO:0004644">
    <property type="term" value="F:phosphoribosylglycinamide formyltransferase activity"/>
    <property type="evidence" value="ECO:0000318"/>
    <property type="project" value="GO_Central"/>
</dbReference>
<dbReference type="PROSITE" id="PS00373">
    <property type="entry name" value="GART"/>
    <property type="match status" value="1"/>
</dbReference>
<dbReference type="OrthoDB" id="5575075at2759"/>
<evidence type="ECO:0000256" key="7">
    <source>
        <dbReference type="ARBA" id="ARBA00041682"/>
    </source>
</evidence>
<dbReference type="SUPFAM" id="SSF53328">
    <property type="entry name" value="Formyltransferase"/>
    <property type="match status" value="1"/>
</dbReference>
<dbReference type="STRING" id="402676.B6JYZ1"/>
<dbReference type="InterPro" id="IPR002376">
    <property type="entry name" value="Formyl_transf_N"/>
</dbReference>
<dbReference type="AlphaFoldDB" id="B6JYZ1"/>